<gene>
    <name evidence="12" type="ORF">ACFSM5_01580</name>
</gene>
<dbReference type="RefSeq" id="WP_379874465.1">
    <property type="nucleotide sequence ID" value="NZ_JBHUIP010000001.1"/>
</dbReference>
<evidence type="ECO:0000256" key="3">
    <source>
        <dbReference type="ARBA" id="ARBA00022448"/>
    </source>
</evidence>
<comment type="similarity">
    <text evidence="2">Belongs to the TonB family.</text>
</comment>
<evidence type="ECO:0000256" key="1">
    <source>
        <dbReference type="ARBA" id="ARBA00004383"/>
    </source>
</evidence>
<dbReference type="PANTHER" id="PTHR33446:SF2">
    <property type="entry name" value="PROTEIN TONB"/>
    <property type="match status" value="1"/>
</dbReference>
<keyword evidence="9" id="KW-0472">Membrane</keyword>
<dbReference type="InterPro" id="IPR037682">
    <property type="entry name" value="TonB_C"/>
</dbReference>
<evidence type="ECO:0000313" key="13">
    <source>
        <dbReference type="Proteomes" id="UP001597295"/>
    </source>
</evidence>
<dbReference type="PROSITE" id="PS52015">
    <property type="entry name" value="TONB_CTD"/>
    <property type="match status" value="1"/>
</dbReference>
<organism evidence="12 13">
    <name type="scientific">Lacibacterium aquatile</name>
    <dbReference type="NCBI Taxonomy" id="1168082"/>
    <lineage>
        <taxon>Bacteria</taxon>
        <taxon>Pseudomonadati</taxon>
        <taxon>Pseudomonadota</taxon>
        <taxon>Alphaproteobacteria</taxon>
        <taxon>Rhodospirillales</taxon>
        <taxon>Rhodospirillaceae</taxon>
    </lineage>
</organism>
<feature type="compositionally biased region" description="Low complexity" evidence="10">
    <location>
        <begin position="36"/>
        <end position="52"/>
    </location>
</feature>
<dbReference type="InterPro" id="IPR006260">
    <property type="entry name" value="TonB/TolA_C"/>
</dbReference>
<sequence>MPLTTATPPTVTTQGTSAAPSPAASSVSAQTSPIESSAPKTASAPPSAAASLSPPVITQADYLVRPVLRYHRLAQKMDQQGTVMISADVDENGKVISAKILKSSGFQLLDQAAEVYAGGVVFVPHMVNGRAVRHTVHFPVVYLLK</sequence>
<dbReference type="NCBIfam" id="TIGR01352">
    <property type="entry name" value="tonB_Cterm"/>
    <property type="match status" value="1"/>
</dbReference>
<keyword evidence="7" id="KW-0653">Protein transport</keyword>
<comment type="caution">
    <text evidence="12">The sequence shown here is derived from an EMBL/GenBank/DDBJ whole genome shotgun (WGS) entry which is preliminary data.</text>
</comment>
<keyword evidence="6" id="KW-0812">Transmembrane</keyword>
<keyword evidence="8" id="KW-1133">Transmembrane helix</keyword>
<feature type="compositionally biased region" description="Low complexity" evidence="10">
    <location>
        <begin position="1"/>
        <end position="29"/>
    </location>
</feature>
<feature type="domain" description="TonB C-terminal" evidence="11">
    <location>
        <begin position="55"/>
        <end position="145"/>
    </location>
</feature>
<dbReference type="Proteomes" id="UP001597295">
    <property type="component" value="Unassembled WGS sequence"/>
</dbReference>
<dbReference type="Gene3D" id="3.30.1150.10">
    <property type="match status" value="1"/>
</dbReference>
<evidence type="ECO:0000256" key="7">
    <source>
        <dbReference type="ARBA" id="ARBA00022927"/>
    </source>
</evidence>
<keyword evidence="13" id="KW-1185">Reference proteome</keyword>
<protein>
    <submittedName>
        <fullName evidence="12">Energy transducer TonB</fullName>
    </submittedName>
</protein>
<evidence type="ECO:0000256" key="2">
    <source>
        <dbReference type="ARBA" id="ARBA00006555"/>
    </source>
</evidence>
<evidence type="ECO:0000259" key="11">
    <source>
        <dbReference type="PROSITE" id="PS52015"/>
    </source>
</evidence>
<accession>A0ABW5DM21</accession>
<name>A0ABW5DM21_9PROT</name>
<dbReference type="Pfam" id="PF03544">
    <property type="entry name" value="TonB_C"/>
    <property type="match status" value="1"/>
</dbReference>
<evidence type="ECO:0000256" key="8">
    <source>
        <dbReference type="ARBA" id="ARBA00022989"/>
    </source>
</evidence>
<dbReference type="PANTHER" id="PTHR33446">
    <property type="entry name" value="PROTEIN TONB-RELATED"/>
    <property type="match status" value="1"/>
</dbReference>
<comment type="subcellular location">
    <subcellularLocation>
        <location evidence="1">Cell inner membrane</location>
        <topology evidence="1">Single-pass membrane protein</topology>
        <orientation evidence="1">Periplasmic side</orientation>
    </subcellularLocation>
</comment>
<feature type="region of interest" description="Disordered" evidence="10">
    <location>
        <begin position="1"/>
        <end position="52"/>
    </location>
</feature>
<evidence type="ECO:0000313" key="12">
    <source>
        <dbReference type="EMBL" id="MFD2261558.1"/>
    </source>
</evidence>
<keyword evidence="5" id="KW-0997">Cell inner membrane</keyword>
<evidence type="ECO:0000256" key="10">
    <source>
        <dbReference type="SAM" id="MobiDB-lite"/>
    </source>
</evidence>
<dbReference type="InterPro" id="IPR051045">
    <property type="entry name" value="TonB-dependent_transducer"/>
</dbReference>
<dbReference type="SUPFAM" id="SSF74653">
    <property type="entry name" value="TolA/TonB C-terminal domain"/>
    <property type="match status" value="1"/>
</dbReference>
<evidence type="ECO:0000256" key="6">
    <source>
        <dbReference type="ARBA" id="ARBA00022692"/>
    </source>
</evidence>
<evidence type="ECO:0000256" key="9">
    <source>
        <dbReference type="ARBA" id="ARBA00023136"/>
    </source>
</evidence>
<reference evidence="13" key="1">
    <citation type="journal article" date="2019" name="Int. J. Syst. Evol. Microbiol.">
        <title>The Global Catalogue of Microorganisms (GCM) 10K type strain sequencing project: providing services to taxonomists for standard genome sequencing and annotation.</title>
        <authorList>
            <consortium name="The Broad Institute Genomics Platform"/>
            <consortium name="The Broad Institute Genome Sequencing Center for Infectious Disease"/>
            <person name="Wu L."/>
            <person name="Ma J."/>
        </authorList>
    </citation>
    <scope>NUCLEOTIDE SEQUENCE [LARGE SCALE GENOMIC DNA]</scope>
    <source>
        <strain evidence="13">CGMCC 1.19062</strain>
    </source>
</reference>
<proteinExistence type="inferred from homology"/>
<keyword evidence="4" id="KW-1003">Cell membrane</keyword>
<keyword evidence="3" id="KW-0813">Transport</keyword>
<dbReference type="EMBL" id="JBHUIP010000001">
    <property type="protein sequence ID" value="MFD2261558.1"/>
    <property type="molecule type" value="Genomic_DNA"/>
</dbReference>
<evidence type="ECO:0000256" key="5">
    <source>
        <dbReference type="ARBA" id="ARBA00022519"/>
    </source>
</evidence>
<evidence type="ECO:0000256" key="4">
    <source>
        <dbReference type="ARBA" id="ARBA00022475"/>
    </source>
</evidence>